<dbReference type="GO" id="GO:0009376">
    <property type="term" value="C:HslUV protease complex"/>
    <property type="evidence" value="ECO:0007669"/>
    <property type="project" value="InterPro"/>
</dbReference>
<dbReference type="GO" id="GO:0046872">
    <property type="term" value="F:metal ion binding"/>
    <property type="evidence" value="ECO:0007669"/>
    <property type="project" value="UniProtKB-KW"/>
</dbReference>
<dbReference type="InterPro" id="IPR001353">
    <property type="entry name" value="Proteasome_sua/b"/>
</dbReference>
<comment type="similarity">
    <text evidence="2">Belongs to the peptidase T1B family. HslV subfamily.</text>
</comment>
<dbReference type="GO" id="GO:0051603">
    <property type="term" value="P:proteolysis involved in protein catabolic process"/>
    <property type="evidence" value="ECO:0007669"/>
    <property type="project" value="InterPro"/>
</dbReference>
<evidence type="ECO:0000256" key="4">
    <source>
        <dbReference type="ARBA" id="ARBA00022670"/>
    </source>
</evidence>
<dbReference type="Proteomes" id="UP001195483">
    <property type="component" value="Unassembled WGS sequence"/>
</dbReference>
<dbReference type="Pfam" id="PF00227">
    <property type="entry name" value="Proteasome"/>
    <property type="match status" value="1"/>
</dbReference>
<keyword evidence="8" id="KW-1185">Reference proteome</keyword>
<dbReference type="GO" id="GO:0004298">
    <property type="term" value="F:threonine-type endopeptidase activity"/>
    <property type="evidence" value="ECO:0007669"/>
    <property type="project" value="InterPro"/>
</dbReference>
<dbReference type="PANTHER" id="PTHR32194">
    <property type="entry name" value="METALLOPROTEASE TLDD"/>
    <property type="match status" value="1"/>
</dbReference>
<evidence type="ECO:0000256" key="5">
    <source>
        <dbReference type="ARBA" id="ARBA00022723"/>
    </source>
</evidence>
<dbReference type="NCBIfam" id="NF003964">
    <property type="entry name" value="PRK05456.1"/>
    <property type="match status" value="1"/>
</dbReference>
<keyword evidence="3" id="KW-0963">Cytoplasm</keyword>
<organism evidence="7 8">
    <name type="scientific">Potamilus streckersoni</name>
    <dbReference type="NCBI Taxonomy" id="2493646"/>
    <lineage>
        <taxon>Eukaryota</taxon>
        <taxon>Metazoa</taxon>
        <taxon>Spiralia</taxon>
        <taxon>Lophotrochozoa</taxon>
        <taxon>Mollusca</taxon>
        <taxon>Bivalvia</taxon>
        <taxon>Autobranchia</taxon>
        <taxon>Heteroconchia</taxon>
        <taxon>Palaeoheterodonta</taxon>
        <taxon>Unionida</taxon>
        <taxon>Unionoidea</taxon>
        <taxon>Unionidae</taxon>
        <taxon>Ambleminae</taxon>
        <taxon>Lampsilini</taxon>
        <taxon>Potamilus</taxon>
    </lineage>
</organism>
<dbReference type="NCBIfam" id="TIGR03692">
    <property type="entry name" value="ATP_dep_HslV"/>
    <property type="match status" value="1"/>
</dbReference>
<evidence type="ECO:0000256" key="2">
    <source>
        <dbReference type="ARBA" id="ARBA00006053"/>
    </source>
</evidence>
<keyword evidence="4" id="KW-0645">Protease</keyword>
<dbReference type="AlphaFoldDB" id="A0AAE0T8B3"/>
<evidence type="ECO:0008006" key="9">
    <source>
        <dbReference type="Google" id="ProtNLM"/>
    </source>
</evidence>
<dbReference type="InterPro" id="IPR022281">
    <property type="entry name" value="ATP-dep_Prtase_HsIV_su"/>
</dbReference>
<evidence type="ECO:0000256" key="3">
    <source>
        <dbReference type="ARBA" id="ARBA00022490"/>
    </source>
</evidence>
<keyword evidence="5" id="KW-0479">Metal-binding</keyword>
<dbReference type="PROSITE" id="PS51476">
    <property type="entry name" value="PROTEASOME_BETA_2"/>
    <property type="match status" value="1"/>
</dbReference>
<dbReference type="InterPro" id="IPR023333">
    <property type="entry name" value="Proteasome_suB-type"/>
</dbReference>
<reference evidence="7" key="1">
    <citation type="journal article" date="2021" name="Genome Biol. Evol.">
        <title>A High-Quality Reference Genome for a Parasitic Bivalve with Doubly Uniparental Inheritance (Bivalvia: Unionida).</title>
        <authorList>
            <person name="Smith C.H."/>
        </authorList>
    </citation>
    <scope>NUCLEOTIDE SEQUENCE</scope>
    <source>
        <strain evidence="7">CHS0354</strain>
    </source>
</reference>
<dbReference type="GO" id="GO:0005839">
    <property type="term" value="C:proteasome core complex"/>
    <property type="evidence" value="ECO:0007669"/>
    <property type="project" value="InterPro"/>
</dbReference>
<evidence type="ECO:0000313" key="7">
    <source>
        <dbReference type="EMBL" id="KAK3605164.1"/>
    </source>
</evidence>
<dbReference type="Gene3D" id="3.60.20.10">
    <property type="entry name" value="Glutamine Phosphoribosylpyrophosphate, subunit 1, domain 1"/>
    <property type="match status" value="1"/>
</dbReference>
<dbReference type="PANTHER" id="PTHR32194:SF0">
    <property type="entry name" value="ATP-DEPENDENT PROTEASE SUBUNIT HSLV"/>
    <property type="match status" value="1"/>
</dbReference>
<dbReference type="SUPFAM" id="SSF56235">
    <property type="entry name" value="N-terminal nucleophile aminohydrolases (Ntn hydrolases)"/>
    <property type="match status" value="1"/>
</dbReference>
<accession>A0AAE0T8B3</accession>
<keyword evidence="6" id="KW-0378">Hydrolase</keyword>
<protein>
    <recommendedName>
        <fullName evidence="9">ATP-dependent protease subunit HslV</fullName>
    </recommendedName>
</protein>
<reference evidence="7" key="2">
    <citation type="journal article" date="2021" name="Genome Biol. Evol.">
        <title>Developing a high-quality reference genome for a parasitic bivalve with doubly uniparental inheritance (Bivalvia: Unionida).</title>
        <authorList>
            <person name="Smith C.H."/>
        </authorList>
    </citation>
    <scope>NUCLEOTIDE SEQUENCE</scope>
    <source>
        <strain evidence="7">CHS0354</strain>
        <tissue evidence="7">Mantle</tissue>
    </source>
</reference>
<evidence type="ECO:0000256" key="6">
    <source>
        <dbReference type="ARBA" id="ARBA00022801"/>
    </source>
</evidence>
<evidence type="ECO:0000313" key="8">
    <source>
        <dbReference type="Proteomes" id="UP001195483"/>
    </source>
</evidence>
<reference evidence="7" key="3">
    <citation type="submission" date="2023-05" db="EMBL/GenBank/DDBJ databases">
        <authorList>
            <person name="Smith C.H."/>
        </authorList>
    </citation>
    <scope>NUCLEOTIDE SEQUENCE</scope>
    <source>
        <strain evidence="7">CHS0354</strain>
        <tissue evidence="7">Mantle</tissue>
    </source>
</reference>
<dbReference type="EMBL" id="JAEAOA010000085">
    <property type="protein sequence ID" value="KAK3605164.1"/>
    <property type="molecule type" value="Genomic_DNA"/>
</dbReference>
<dbReference type="InterPro" id="IPR029055">
    <property type="entry name" value="Ntn_hydrolases_N"/>
</dbReference>
<proteinExistence type="inferred from homology"/>
<sequence>MTQKILSTTIIGVVKDGSAALASDGQVTLGTTVLKHETKKIRKLFNGTILAGFAGSTSDALTLLEKFEDKLSTYNGRLDRAAVELAKDWRSDKYLRRLEAMLAVLSKEKAFIISGNGDVIEPDDGIVSVGSGSPYALAAARALIKNTNLKPNELYERTMPFGGYEWWSFKAKDISGTYDFSATWYEGCPFSPYHVHDYEKWVKSEKQTPLPKNLDLIGFSFLLYENNNEIINFNKESNKEPLIVNQSPLLINFESSSFNYQNDGISLNIKFSLPYRNKQFIGKFDFLPERKTKQNKDIKIIQHDCNDHVWVIIAPVCRVTGHFHIFSTSKRDETLIKFLGYGLHDRNFGRKPPHRSITTWISGFMRFNHLTVIYTFVKYVKQSVFSKILIFKNGNLLNLLDICNISKAVAFSGHFDGHQRFKNLKYIFAPVRSVIKANTEMIKHISNHLSTSDSSFLKKDANSSTNLTPHYAKQYAGGNEWINKKNTFGFGMAERVFPTKMKSPIRRRYYKLKVWNGSRPSRLFNFYQKMAHWLTPLFESKPTWLNNIK</sequence>
<name>A0AAE0T8B3_9BIVA</name>
<comment type="subcellular location">
    <subcellularLocation>
        <location evidence="1">Cytoplasm</location>
    </subcellularLocation>
</comment>
<comment type="caution">
    <text evidence="7">The sequence shown here is derived from an EMBL/GenBank/DDBJ whole genome shotgun (WGS) entry which is preliminary data.</text>
</comment>
<evidence type="ECO:0000256" key="1">
    <source>
        <dbReference type="ARBA" id="ARBA00004496"/>
    </source>
</evidence>
<dbReference type="CDD" id="cd01913">
    <property type="entry name" value="protease_HslV"/>
    <property type="match status" value="1"/>
</dbReference>
<gene>
    <name evidence="7" type="ORF">CHS0354_000834</name>
</gene>
<dbReference type="SUPFAM" id="SSF159245">
    <property type="entry name" value="AttH-like"/>
    <property type="match status" value="1"/>
</dbReference>